<dbReference type="Proteomes" id="UP000018144">
    <property type="component" value="Unassembled WGS sequence"/>
</dbReference>
<feature type="region of interest" description="Disordered" evidence="2">
    <location>
        <begin position="1"/>
        <end position="21"/>
    </location>
</feature>
<evidence type="ECO:0000256" key="1">
    <source>
        <dbReference type="ARBA" id="ARBA00034736"/>
    </source>
</evidence>
<comment type="similarity">
    <text evidence="1">Belongs to the TTI2 family.</text>
</comment>
<reference evidence="3 4" key="1">
    <citation type="journal article" date="2013" name="PLoS Genet.">
        <title>The genome and development-dependent transcriptomes of Pyronema confluens: a window into fungal evolution.</title>
        <authorList>
            <person name="Traeger S."/>
            <person name="Altegoer F."/>
            <person name="Freitag M."/>
            <person name="Gabaldon T."/>
            <person name="Kempken F."/>
            <person name="Kumar A."/>
            <person name="Marcet-Houben M."/>
            <person name="Poggeler S."/>
            <person name="Stajich J.E."/>
            <person name="Nowrousian M."/>
        </authorList>
    </citation>
    <scope>NUCLEOTIDE SEQUENCE [LARGE SCALE GENOMIC DNA]</scope>
    <source>
        <strain evidence="4">CBS 100304</strain>
        <tissue evidence="3">Vegetative mycelium</tissue>
    </source>
</reference>
<dbReference type="SUPFAM" id="SSF48371">
    <property type="entry name" value="ARM repeat"/>
    <property type="match status" value="1"/>
</dbReference>
<protein>
    <submittedName>
        <fullName evidence="3">Uncharacterized protein</fullName>
    </submittedName>
</protein>
<dbReference type="InterPro" id="IPR016024">
    <property type="entry name" value="ARM-type_fold"/>
</dbReference>
<proteinExistence type="inferred from homology"/>
<accession>U4LJA7</accession>
<keyword evidence="4" id="KW-1185">Reference proteome</keyword>
<dbReference type="PANTHER" id="PTHR32226:SF2">
    <property type="entry name" value="TELO2-INTERACTING PROTEIN 2"/>
    <property type="match status" value="1"/>
</dbReference>
<dbReference type="GO" id="GO:0005634">
    <property type="term" value="C:nucleus"/>
    <property type="evidence" value="ECO:0007669"/>
    <property type="project" value="TreeGrafter"/>
</dbReference>
<dbReference type="PANTHER" id="PTHR32226">
    <property type="entry name" value="TELO2-INTERACTING PROTEIN 2"/>
    <property type="match status" value="1"/>
</dbReference>
<organism evidence="3 4">
    <name type="scientific">Pyronema omphalodes (strain CBS 100304)</name>
    <name type="common">Pyronema confluens</name>
    <dbReference type="NCBI Taxonomy" id="1076935"/>
    <lineage>
        <taxon>Eukaryota</taxon>
        <taxon>Fungi</taxon>
        <taxon>Dikarya</taxon>
        <taxon>Ascomycota</taxon>
        <taxon>Pezizomycotina</taxon>
        <taxon>Pezizomycetes</taxon>
        <taxon>Pezizales</taxon>
        <taxon>Pyronemataceae</taxon>
        <taxon>Pyronema</taxon>
    </lineage>
</organism>
<evidence type="ECO:0000313" key="4">
    <source>
        <dbReference type="Proteomes" id="UP000018144"/>
    </source>
</evidence>
<name>U4LJA7_PYROM</name>
<dbReference type="STRING" id="1076935.U4LJA7"/>
<dbReference type="eggNOG" id="ENOG502S3SJ">
    <property type="taxonomic scope" value="Eukaryota"/>
</dbReference>
<dbReference type="Pfam" id="PF10521">
    <property type="entry name" value="Tti2"/>
    <property type="match status" value="1"/>
</dbReference>
<sequence>MPIIQELSDSEDESATTSSSPIDLKTASSILHDTLTTLHTPTPSLEARYNTILHNLLPLSTFLQTQPSSITSFQPQLLQLLRPHPQLQPRLNYGFDDASYDASPALPHYHTLSTKLLKLLSSCESFLDSSDRELITTLAAFNSPEDPWTTATSQQLARGLLDTILGDEKGKGELYTPILRDVIKPLFSRTPSTSRITPAGRLAIRENSNNRIDTAPPLWLTERPEVVGVLEFILETIPAAQIEANWGLIVPPVLTLMDNTITSVKTRAVGMISTLLRRLEEEEGTRTLLKRTGLGTVFWDAVLATLSYLPPLTPVPESVMLLKAGYGCLIQLAKAREKELKKRALLLDAVVREGFLRGMRFADKFMDVVVVLVESLREVVTEMGVYFVKHLKSVVPVLGDLLADPFGDANLLLLGVVIKTTEVVVENCWMRMESYRGEILRGTAEGGEVERVRNGLRGLVRVVKATVREEEWGLIEEGIRGVDEKVFGGLFEA</sequence>
<dbReference type="GO" id="GO:0110078">
    <property type="term" value="C:TTT Hsp90 cochaperone complex"/>
    <property type="evidence" value="ECO:0007669"/>
    <property type="project" value="InterPro"/>
</dbReference>
<dbReference type="AlphaFoldDB" id="U4LJA7"/>
<dbReference type="OMA" id="IWPRELP"/>
<dbReference type="InterPro" id="IPR018870">
    <property type="entry name" value="Tti2"/>
</dbReference>
<dbReference type="GO" id="GO:0005829">
    <property type="term" value="C:cytosol"/>
    <property type="evidence" value="ECO:0007669"/>
    <property type="project" value="TreeGrafter"/>
</dbReference>
<dbReference type="EMBL" id="HF935722">
    <property type="protein sequence ID" value="CCX32033.1"/>
    <property type="molecule type" value="Genomic_DNA"/>
</dbReference>
<dbReference type="OrthoDB" id="6417021at2759"/>
<gene>
    <name evidence="3" type="ORF">PCON_12237</name>
</gene>
<evidence type="ECO:0000313" key="3">
    <source>
        <dbReference type="EMBL" id="CCX32033.1"/>
    </source>
</evidence>
<evidence type="ECO:0000256" key="2">
    <source>
        <dbReference type="SAM" id="MobiDB-lite"/>
    </source>
</evidence>